<name>A0AAD3DRM7_9CHLO</name>
<evidence type="ECO:0000313" key="3">
    <source>
        <dbReference type="Proteomes" id="UP001054857"/>
    </source>
</evidence>
<reference evidence="2 3" key="1">
    <citation type="journal article" date="2021" name="Sci. Rep.">
        <title>Genome sequencing of the multicellular alga Astrephomene provides insights into convergent evolution of germ-soma differentiation.</title>
        <authorList>
            <person name="Yamashita S."/>
            <person name="Yamamoto K."/>
            <person name="Matsuzaki R."/>
            <person name="Suzuki S."/>
            <person name="Yamaguchi H."/>
            <person name="Hirooka S."/>
            <person name="Minakuchi Y."/>
            <person name="Miyagishima S."/>
            <person name="Kawachi M."/>
            <person name="Toyoda A."/>
            <person name="Nozaki H."/>
        </authorList>
    </citation>
    <scope>NUCLEOTIDE SEQUENCE [LARGE SCALE GENOMIC DNA]</scope>
    <source>
        <strain evidence="2 3">NIES-4017</strain>
    </source>
</reference>
<evidence type="ECO:0000256" key="1">
    <source>
        <dbReference type="SAM" id="Phobius"/>
    </source>
</evidence>
<dbReference type="Pfam" id="PF14934">
    <property type="entry name" value="TMEM254"/>
    <property type="match status" value="1"/>
</dbReference>
<feature type="transmembrane region" description="Helical" evidence="1">
    <location>
        <begin position="12"/>
        <end position="28"/>
    </location>
</feature>
<comment type="caution">
    <text evidence="2">The sequence shown here is derived from an EMBL/GenBank/DDBJ whole genome shotgun (WGS) entry which is preliminary data.</text>
</comment>
<feature type="transmembrane region" description="Helical" evidence="1">
    <location>
        <begin position="40"/>
        <end position="67"/>
    </location>
</feature>
<proteinExistence type="predicted"/>
<sequence length="112" mass="12187">MVAPRWPKGPVPWIALFGMATGIAGAFFPATRTWPVIQQIFAFGTTLFRSAFGLQVVMGGSVVAHLVETAFTLRICAKNKVSPGHTLGWIGYTVLIGYVAIHELKRCLKQAK</sequence>
<dbReference type="EMBL" id="BMAR01000015">
    <property type="protein sequence ID" value="GFR46795.1"/>
    <property type="molecule type" value="Genomic_DNA"/>
</dbReference>
<protein>
    <submittedName>
        <fullName evidence="2">Uncharacterized protein</fullName>
    </submittedName>
</protein>
<evidence type="ECO:0000313" key="2">
    <source>
        <dbReference type="EMBL" id="GFR46795.1"/>
    </source>
</evidence>
<keyword evidence="1" id="KW-0472">Membrane</keyword>
<dbReference type="InterPro" id="IPR028110">
    <property type="entry name" value="TMEM254"/>
</dbReference>
<dbReference type="AlphaFoldDB" id="A0AAD3DRM7"/>
<feature type="transmembrane region" description="Helical" evidence="1">
    <location>
        <begin position="87"/>
        <end position="104"/>
    </location>
</feature>
<dbReference type="Proteomes" id="UP001054857">
    <property type="component" value="Unassembled WGS sequence"/>
</dbReference>
<keyword evidence="3" id="KW-1185">Reference proteome</keyword>
<accession>A0AAD3DRM7</accession>
<gene>
    <name evidence="2" type="ORF">Agub_g8427</name>
</gene>
<keyword evidence="1" id="KW-0812">Transmembrane</keyword>
<organism evidence="2 3">
    <name type="scientific">Astrephomene gubernaculifera</name>
    <dbReference type="NCBI Taxonomy" id="47775"/>
    <lineage>
        <taxon>Eukaryota</taxon>
        <taxon>Viridiplantae</taxon>
        <taxon>Chlorophyta</taxon>
        <taxon>core chlorophytes</taxon>
        <taxon>Chlorophyceae</taxon>
        <taxon>CS clade</taxon>
        <taxon>Chlamydomonadales</taxon>
        <taxon>Astrephomenaceae</taxon>
        <taxon>Astrephomene</taxon>
    </lineage>
</organism>
<keyword evidence="1" id="KW-1133">Transmembrane helix</keyword>